<protein>
    <recommendedName>
        <fullName evidence="4">L-aspartate oxidase</fullName>
        <ecNumber evidence="4">1.4.3.16</ecNumber>
    </recommendedName>
</protein>
<dbReference type="SUPFAM" id="SSF46977">
    <property type="entry name" value="Succinate dehydrogenase/fumarate reductase flavoprotein C-terminal domain"/>
    <property type="match status" value="1"/>
</dbReference>
<evidence type="ECO:0000256" key="8">
    <source>
        <dbReference type="ARBA" id="ARBA00023002"/>
    </source>
</evidence>
<evidence type="ECO:0000313" key="12">
    <source>
        <dbReference type="Proteomes" id="UP000680116"/>
    </source>
</evidence>
<evidence type="ECO:0000259" key="10">
    <source>
        <dbReference type="Pfam" id="PF00890"/>
    </source>
</evidence>
<dbReference type="SUPFAM" id="SSF56425">
    <property type="entry name" value="Succinate dehydrogenase/fumarate reductase flavoprotein, catalytic domain"/>
    <property type="match status" value="1"/>
</dbReference>
<gene>
    <name evidence="11" type="ORF">LYB30171_00471</name>
</gene>
<evidence type="ECO:0000313" key="11">
    <source>
        <dbReference type="EMBL" id="CAG4969331.1"/>
    </source>
</evidence>
<dbReference type="EC" id="1.4.3.16" evidence="4"/>
<dbReference type="InterPro" id="IPR005288">
    <property type="entry name" value="NadB"/>
</dbReference>
<dbReference type="PANTHER" id="PTHR42716">
    <property type="entry name" value="L-ASPARTATE OXIDASE"/>
    <property type="match status" value="1"/>
</dbReference>
<comment type="cofactor">
    <cofactor evidence="1">
        <name>FAD</name>
        <dbReference type="ChEBI" id="CHEBI:57692"/>
    </cofactor>
</comment>
<dbReference type="RefSeq" id="WP_215219473.1">
    <property type="nucleotide sequence ID" value="NZ_OU015430.1"/>
</dbReference>
<evidence type="ECO:0000256" key="6">
    <source>
        <dbReference type="ARBA" id="ARBA00022642"/>
    </source>
</evidence>
<evidence type="ECO:0000256" key="3">
    <source>
        <dbReference type="ARBA" id="ARBA00008562"/>
    </source>
</evidence>
<proteinExistence type="inferred from homology"/>
<keyword evidence="5" id="KW-0285">Flavoprotein</keyword>
<sequence length="495" mass="49670">MGDRTPLVVVGSGVAGLCTALAAAPRPVLLLGRGHQGEGSATSLAQGGIAAAIGPGDSIESHVTDTLVAGAFRNDGAAVRALVGAAPDAIAWLQGLGAAFDRDAAGVRLGREGGHRASRIVHAGGDATGAHVLSVLSAAAASAPHIQWRGGIDVDALQLRGQRVCGVRLGAAGGGETVATDAVVLATGGIGALFARTTNPVGAEGSGLALAMAAGARARDLEFVQFHPTALDLPAHSLPLLTEALRGRGARLVDARGMPLMAGLHPLADLAPRDIVARRVWQAGRDGGAWLDATARGIEWGVEFPTVLAACQLHGIDPSREPVPVTAAAHFHMGGLATDALGRTSLPGLHAVGEVACTGVHGANRLASNSLLEGVVFGRRLGARLASLPSPIAGGGPVALAARGPALEAGRLQQLRTLMWQAAGPQRNGPGLAAAIAAMRPLAAAGWQGRLALAVLEAAARRRVGIGAHWRDDEPVGAFADPGGGSRALAYGATY</sequence>
<evidence type="ECO:0000256" key="7">
    <source>
        <dbReference type="ARBA" id="ARBA00022827"/>
    </source>
</evidence>
<keyword evidence="8" id="KW-0560">Oxidoreductase</keyword>
<dbReference type="PANTHER" id="PTHR42716:SF2">
    <property type="entry name" value="L-ASPARTATE OXIDASE, CHLOROPLASTIC"/>
    <property type="match status" value="1"/>
</dbReference>
<evidence type="ECO:0000256" key="9">
    <source>
        <dbReference type="ARBA" id="ARBA00048305"/>
    </source>
</evidence>
<keyword evidence="7" id="KW-0274">FAD</keyword>
<dbReference type="Gene3D" id="3.50.50.60">
    <property type="entry name" value="FAD/NAD(P)-binding domain"/>
    <property type="match status" value="1"/>
</dbReference>
<dbReference type="InterPro" id="IPR037099">
    <property type="entry name" value="Fum_R/Succ_DH_flav-like_C_sf"/>
</dbReference>
<dbReference type="InterPro" id="IPR036188">
    <property type="entry name" value="FAD/NAD-bd_sf"/>
</dbReference>
<comment type="pathway">
    <text evidence="2">Cofactor biosynthesis; NAD(+) biosynthesis; iminoaspartate from L-aspartate (oxidase route): step 1/1.</text>
</comment>
<dbReference type="Gene3D" id="3.90.700.10">
    <property type="entry name" value="Succinate dehydrogenase/fumarate reductase flavoprotein, catalytic domain"/>
    <property type="match status" value="1"/>
</dbReference>
<keyword evidence="6" id="KW-0662">Pyridine nucleotide biosynthesis</keyword>
<dbReference type="SUPFAM" id="SSF51905">
    <property type="entry name" value="FAD/NAD(P)-binding domain"/>
    <property type="match status" value="1"/>
</dbReference>
<evidence type="ECO:0000256" key="2">
    <source>
        <dbReference type="ARBA" id="ARBA00004950"/>
    </source>
</evidence>
<dbReference type="Proteomes" id="UP000680116">
    <property type="component" value="Chromosome"/>
</dbReference>
<comment type="similarity">
    <text evidence="3">Belongs to the FAD-dependent oxidoreductase 2 family. NadB subfamily.</text>
</comment>
<comment type="catalytic activity">
    <reaction evidence="9">
        <text>L-aspartate + O2 = iminosuccinate + H2O2</text>
        <dbReference type="Rhea" id="RHEA:25876"/>
        <dbReference type="ChEBI" id="CHEBI:15379"/>
        <dbReference type="ChEBI" id="CHEBI:16240"/>
        <dbReference type="ChEBI" id="CHEBI:29991"/>
        <dbReference type="ChEBI" id="CHEBI:77875"/>
        <dbReference type="EC" id="1.4.3.16"/>
    </reaction>
    <physiologicalReaction direction="left-to-right" evidence="9">
        <dbReference type="Rhea" id="RHEA:25877"/>
    </physiologicalReaction>
</comment>
<accession>A0ABM8UCZ7</accession>
<dbReference type="EMBL" id="OU015430">
    <property type="protein sequence ID" value="CAG4969331.1"/>
    <property type="molecule type" value="Genomic_DNA"/>
</dbReference>
<dbReference type="InterPro" id="IPR027477">
    <property type="entry name" value="Succ_DH/fumarate_Rdtase_cat_sf"/>
</dbReference>
<feature type="domain" description="FAD-dependent oxidoreductase 2 FAD-binding" evidence="10">
    <location>
        <begin position="8"/>
        <end position="371"/>
    </location>
</feature>
<evidence type="ECO:0000256" key="1">
    <source>
        <dbReference type="ARBA" id="ARBA00001974"/>
    </source>
</evidence>
<name>A0ABM8UCZ7_9GAMM</name>
<keyword evidence="12" id="KW-1185">Reference proteome</keyword>
<dbReference type="InterPro" id="IPR003953">
    <property type="entry name" value="FAD-dep_OxRdtase_2_FAD-bd"/>
</dbReference>
<reference evidence="11 12" key="1">
    <citation type="submission" date="2021-04" db="EMBL/GenBank/DDBJ databases">
        <authorList>
            <person name="Rodrigo-Torres L."/>
            <person name="Arahal R. D."/>
            <person name="Lucena T."/>
        </authorList>
    </citation>
    <scope>NUCLEOTIDE SEQUENCE [LARGE SCALE GENOMIC DNA]</scope>
    <source>
        <strain evidence="11 12">CECT 30171</strain>
    </source>
</reference>
<evidence type="ECO:0000256" key="4">
    <source>
        <dbReference type="ARBA" id="ARBA00012173"/>
    </source>
</evidence>
<dbReference type="PRINTS" id="PR00368">
    <property type="entry name" value="FADPNR"/>
</dbReference>
<organism evidence="11 12">
    <name type="scientific">Novilysobacter luteus</name>
    <dbReference type="NCBI Taxonomy" id="2822368"/>
    <lineage>
        <taxon>Bacteria</taxon>
        <taxon>Pseudomonadati</taxon>
        <taxon>Pseudomonadota</taxon>
        <taxon>Gammaproteobacteria</taxon>
        <taxon>Lysobacterales</taxon>
        <taxon>Lysobacteraceae</taxon>
        <taxon>Novilysobacter</taxon>
    </lineage>
</organism>
<dbReference type="Pfam" id="PF00890">
    <property type="entry name" value="FAD_binding_2"/>
    <property type="match status" value="1"/>
</dbReference>
<dbReference type="Gene3D" id="1.20.58.100">
    <property type="entry name" value="Fumarate reductase/succinate dehydrogenase flavoprotein-like, C-terminal domain"/>
    <property type="match status" value="1"/>
</dbReference>
<evidence type="ECO:0000256" key="5">
    <source>
        <dbReference type="ARBA" id="ARBA00022630"/>
    </source>
</evidence>